<protein>
    <submittedName>
        <fullName evidence="1">Uncharacterized protein</fullName>
    </submittedName>
</protein>
<dbReference type="AlphaFoldDB" id="A0A8T2E8Y9"/>
<evidence type="ECO:0000313" key="1">
    <source>
        <dbReference type="EMBL" id="KAG7618910.1"/>
    </source>
</evidence>
<gene>
    <name evidence="1" type="ORF">ISN45_At04g041160</name>
</gene>
<accession>A0A8T2E8Y9</accession>
<reference evidence="1 2" key="1">
    <citation type="submission" date="2020-12" db="EMBL/GenBank/DDBJ databases">
        <title>Concerted genomic and epigenomic changes stabilize Arabidopsis allopolyploids.</title>
        <authorList>
            <person name="Chen Z."/>
        </authorList>
    </citation>
    <scope>NUCLEOTIDE SEQUENCE [LARGE SCALE GENOMIC DNA]</scope>
    <source>
        <strain evidence="1">Allo738</strain>
        <tissue evidence="1">Leaf</tissue>
    </source>
</reference>
<evidence type="ECO:0000313" key="2">
    <source>
        <dbReference type="Proteomes" id="UP000694240"/>
    </source>
</evidence>
<dbReference type="Proteomes" id="UP000694240">
    <property type="component" value="Chromosome 4"/>
</dbReference>
<dbReference type="EMBL" id="JAEFBK010000004">
    <property type="protein sequence ID" value="KAG7618910.1"/>
    <property type="molecule type" value="Genomic_DNA"/>
</dbReference>
<keyword evidence="2" id="KW-1185">Reference proteome</keyword>
<sequence length="50" mass="5672">MPSYIYLRSVNRLSYQPHPTTVILGIFVFVKARTEVLGFCSSAILLGLWI</sequence>
<comment type="caution">
    <text evidence="1">The sequence shown here is derived from an EMBL/GenBank/DDBJ whole genome shotgun (WGS) entry which is preliminary data.</text>
</comment>
<name>A0A8T2E8Y9_9BRAS</name>
<proteinExistence type="predicted"/>
<organism evidence="1 2">
    <name type="scientific">Arabidopsis thaliana x Arabidopsis arenosa</name>
    <dbReference type="NCBI Taxonomy" id="1240361"/>
    <lineage>
        <taxon>Eukaryota</taxon>
        <taxon>Viridiplantae</taxon>
        <taxon>Streptophyta</taxon>
        <taxon>Embryophyta</taxon>
        <taxon>Tracheophyta</taxon>
        <taxon>Spermatophyta</taxon>
        <taxon>Magnoliopsida</taxon>
        <taxon>eudicotyledons</taxon>
        <taxon>Gunneridae</taxon>
        <taxon>Pentapetalae</taxon>
        <taxon>rosids</taxon>
        <taxon>malvids</taxon>
        <taxon>Brassicales</taxon>
        <taxon>Brassicaceae</taxon>
        <taxon>Camelineae</taxon>
        <taxon>Arabidopsis</taxon>
    </lineage>
</organism>